<accession>A0A413VL01</accession>
<organism evidence="3 4">
    <name type="scientific">Bacteroides nordii</name>
    <dbReference type="NCBI Taxonomy" id="291645"/>
    <lineage>
        <taxon>Bacteria</taxon>
        <taxon>Pseudomonadati</taxon>
        <taxon>Bacteroidota</taxon>
        <taxon>Bacteroidia</taxon>
        <taxon>Bacteroidales</taxon>
        <taxon>Bacteroidaceae</taxon>
        <taxon>Bacteroides</taxon>
    </lineage>
</organism>
<protein>
    <submittedName>
        <fullName evidence="3">DNA-binding protein</fullName>
    </submittedName>
</protein>
<dbReference type="InterPro" id="IPR041607">
    <property type="entry name" value="HU-HIG"/>
</dbReference>
<sequence>MSIPYLVRKKVSVIGGNKKVRWYAVQKKLQERGGKTEEDVARIVAERAGFREGEVQGILTDVSLVLGELLAEGYSVSLKGIGTFQVALTSPGAERPEDVTPATVEVSRIYFIADRWLTRQIRKMKFIRIPLSSYFPKSMLSKEVIKEEKAQGDLPGERLED</sequence>
<evidence type="ECO:0000256" key="1">
    <source>
        <dbReference type="ARBA" id="ARBA00023125"/>
    </source>
</evidence>
<dbReference type="Proteomes" id="UP000284379">
    <property type="component" value="Unassembled WGS sequence"/>
</dbReference>
<dbReference type="Pfam" id="PF18291">
    <property type="entry name" value="HU-HIG"/>
    <property type="match status" value="1"/>
</dbReference>
<dbReference type="InterPro" id="IPR005902">
    <property type="entry name" value="HU_DNA-bd_put"/>
</dbReference>
<dbReference type="SUPFAM" id="SSF47729">
    <property type="entry name" value="IHF-like DNA-binding proteins"/>
    <property type="match status" value="1"/>
</dbReference>
<dbReference type="NCBIfam" id="TIGR01201">
    <property type="entry name" value="HU_rel"/>
    <property type="match status" value="1"/>
</dbReference>
<evidence type="ECO:0000313" key="3">
    <source>
        <dbReference type="EMBL" id="RHB34280.1"/>
    </source>
</evidence>
<comment type="caution">
    <text evidence="3">The sequence shown here is derived from an EMBL/GenBank/DDBJ whole genome shotgun (WGS) entry which is preliminary data.</text>
</comment>
<dbReference type="InterPro" id="IPR010992">
    <property type="entry name" value="IHF-like_DNA-bd_dom_sf"/>
</dbReference>
<feature type="domain" description="HU" evidence="2">
    <location>
        <begin position="1"/>
        <end position="128"/>
    </location>
</feature>
<name>A0A413VL01_9BACE</name>
<evidence type="ECO:0000259" key="2">
    <source>
        <dbReference type="Pfam" id="PF18291"/>
    </source>
</evidence>
<evidence type="ECO:0000313" key="4">
    <source>
        <dbReference type="Proteomes" id="UP000284379"/>
    </source>
</evidence>
<dbReference type="EMBL" id="QSGO01000010">
    <property type="protein sequence ID" value="RHB34280.1"/>
    <property type="molecule type" value="Genomic_DNA"/>
</dbReference>
<gene>
    <name evidence="3" type="ORF">DW888_13910</name>
</gene>
<dbReference type="GO" id="GO:0003677">
    <property type="term" value="F:DNA binding"/>
    <property type="evidence" value="ECO:0007669"/>
    <property type="project" value="UniProtKB-KW"/>
</dbReference>
<dbReference type="Gene3D" id="4.10.520.10">
    <property type="entry name" value="IHF-like DNA-binding proteins"/>
    <property type="match status" value="1"/>
</dbReference>
<reference evidence="3 4" key="1">
    <citation type="submission" date="2018-08" db="EMBL/GenBank/DDBJ databases">
        <title>A genome reference for cultivated species of the human gut microbiota.</title>
        <authorList>
            <person name="Zou Y."/>
            <person name="Xue W."/>
            <person name="Luo G."/>
        </authorList>
    </citation>
    <scope>NUCLEOTIDE SEQUENCE [LARGE SCALE GENOMIC DNA]</scope>
    <source>
        <strain evidence="3 4">AM40-30BH</strain>
    </source>
</reference>
<dbReference type="RefSeq" id="WP_122201789.1">
    <property type="nucleotide sequence ID" value="NZ_CABJFV010000010.1"/>
</dbReference>
<proteinExistence type="predicted"/>
<keyword evidence="1 3" id="KW-0238">DNA-binding</keyword>
<dbReference type="AlphaFoldDB" id="A0A413VL01"/>